<dbReference type="PROSITE" id="PS50102">
    <property type="entry name" value="RRM"/>
    <property type="match status" value="1"/>
</dbReference>
<name>A0AAW1SQT4_9CHLO</name>
<reference evidence="4 5" key="1">
    <citation type="journal article" date="2024" name="Nat. Commun.">
        <title>Phylogenomics reveals the evolutionary origins of lichenization in chlorophyte algae.</title>
        <authorList>
            <person name="Puginier C."/>
            <person name="Libourel C."/>
            <person name="Otte J."/>
            <person name="Skaloud P."/>
            <person name="Haon M."/>
            <person name="Grisel S."/>
            <person name="Petersen M."/>
            <person name="Berrin J.G."/>
            <person name="Delaux P.M."/>
            <person name="Dal Grande F."/>
            <person name="Keller J."/>
        </authorList>
    </citation>
    <scope>NUCLEOTIDE SEQUENCE [LARGE SCALE GENOMIC DNA]</scope>
    <source>
        <strain evidence="4 5">SAG 2523</strain>
    </source>
</reference>
<proteinExistence type="predicted"/>
<evidence type="ECO:0000313" key="4">
    <source>
        <dbReference type="EMBL" id="KAK9851345.1"/>
    </source>
</evidence>
<keyword evidence="5" id="KW-1185">Reference proteome</keyword>
<dbReference type="SUPFAM" id="SSF54197">
    <property type="entry name" value="HIT-like"/>
    <property type="match status" value="1"/>
</dbReference>
<dbReference type="Pfam" id="PF04676">
    <property type="entry name" value="CwfJ_C_2"/>
    <property type="match status" value="1"/>
</dbReference>
<evidence type="ECO:0000259" key="3">
    <source>
        <dbReference type="PROSITE" id="PS50102"/>
    </source>
</evidence>
<dbReference type="SUPFAM" id="SSF54928">
    <property type="entry name" value="RNA-binding domain, RBD"/>
    <property type="match status" value="1"/>
</dbReference>
<dbReference type="PANTHER" id="PTHR12072:SF4">
    <property type="entry name" value="CWF19-LIKE PROTEIN 1"/>
    <property type="match status" value="1"/>
</dbReference>
<comment type="caution">
    <text evidence="4">The sequence shown here is derived from an EMBL/GenBank/DDBJ whole genome shotgun (WGS) entry which is preliminary data.</text>
</comment>
<dbReference type="InterPro" id="IPR012677">
    <property type="entry name" value="Nucleotide-bd_a/b_plait_sf"/>
</dbReference>
<evidence type="ECO:0000256" key="2">
    <source>
        <dbReference type="SAM" id="SignalP"/>
    </source>
</evidence>
<dbReference type="InterPro" id="IPR000504">
    <property type="entry name" value="RRM_dom"/>
</dbReference>
<evidence type="ECO:0000256" key="1">
    <source>
        <dbReference type="PROSITE-ProRule" id="PRU00176"/>
    </source>
</evidence>
<dbReference type="InterPro" id="IPR035979">
    <property type="entry name" value="RBD_domain_sf"/>
</dbReference>
<gene>
    <name evidence="4" type="ORF">WJX84_006139</name>
</gene>
<dbReference type="EMBL" id="JALJOV010001247">
    <property type="protein sequence ID" value="KAK9851345.1"/>
    <property type="molecule type" value="Genomic_DNA"/>
</dbReference>
<dbReference type="GO" id="GO:0000398">
    <property type="term" value="P:mRNA splicing, via spliceosome"/>
    <property type="evidence" value="ECO:0007669"/>
    <property type="project" value="TreeGrafter"/>
</dbReference>
<feature type="signal peptide" evidence="2">
    <location>
        <begin position="1"/>
        <end position="18"/>
    </location>
</feature>
<dbReference type="Pfam" id="PF00076">
    <property type="entry name" value="RRM_1"/>
    <property type="match status" value="1"/>
</dbReference>
<dbReference type="Gene3D" id="3.30.70.330">
    <property type="match status" value="1"/>
</dbReference>
<dbReference type="InterPro" id="IPR006767">
    <property type="entry name" value="Cwf19-like_C_dom-2"/>
</dbReference>
<organism evidence="4 5">
    <name type="scientific">Apatococcus fuscideae</name>
    <dbReference type="NCBI Taxonomy" id="2026836"/>
    <lineage>
        <taxon>Eukaryota</taxon>
        <taxon>Viridiplantae</taxon>
        <taxon>Chlorophyta</taxon>
        <taxon>core chlorophytes</taxon>
        <taxon>Trebouxiophyceae</taxon>
        <taxon>Chlorellales</taxon>
        <taxon>Chlorellaceae</taxon>
        <taxon>Apatococcus</taxon>
    </lineage>
</organism>
<dbReference type="InterPro" id="IPR040194">
    <property type="entry name" value="Cwf19-like"/>
</dbReference>
<dbReference type="Gene3D" id="3.30.428.10">
    <property type="entry name" value="HIT-like"/>
    <property type="match status" value="1"/>
</dbReference>
<dbReference type="SMART" id="SM00360">
    <property type="entry name" value="RRM"/>
    <property type="match status" value="1"/>
</dbReference>
<dbReference type="AlphaFoldDB" id="A0AAW1SQT4"/>
<evidence type="ECO:0000313" key="5">
    <source>
        <dbReference type="Proteomes" id="UP001485043"/>
    </source>
</evidence>
<accession>A0AAW1SQT4</accession>
<dbReference type="InterPro" id="IPR006768">
    <property type="entry name" value="Cwf19-like_C_dom-1"/>
</dbReference>
<dbReference type="Pfam" id="PF04677">
    <property type="entry name" value="CwfJ_C_1"/>
    <property type="match status" value="1"/>
</dbReference>
<keyword evidence="2" id="KW-0732">Signal</keyword>
<protein>
    <recommendedName>
        <fullName evidence="3">RRM domain-containing protein</fullName>
    </recommendedName>
</protein>
<dbReference type="PANTHER" id="PTHR12072">
    <property type="entry name" value="CWF19, CELL CYCLE CONTROL PROTEIN"/>
    <property type="match status" value="1"/>
</dbReference>
<dbReference type="InterPro" id="IPR036265">
    <property type="entry name" value="HIT-like_sf"/>
</dbReference>
<dbReference type="GO" id="GO:0061632">
    <property type="term" value="F:RNA lariat debranching enzyme activator activity"/>
    <property type="evidence" value="ECO:0007669"/>
    <property type="project" value="TreeGrafter"/>
</dbReference>
<dbReference type="Proteomes" id="UP001485043">
    <property type="component" value="Unassembled WGS sequence"/>
</dbReference>
<keyword evidence="1" id="KW-0694">RNA-binding</keyword>
<feature type="domain" description="RRM" evidence="3">
    <location>
        <begin position="151"/>
        <end position="227"/>
    </location>
</feature>
<feature type="chain" id="PRO_5043833691" description="RRM domain-containing protein" evidence="2">
    <location>
        <begin position="19"/>
        <end position="455"/>
    </location>
</feature>
<sequence>MAALWQAAMLFIAAGVSSPPLADLLLEVRPRYHIAGGRQVFWTRQPYQNQDLGAGAHVTRFISLAEVGNEKKQKSLHALGLVPARDMDIATLHQQPDGTTACPFTGSAGRLRRKADEALGDQDWRWQQAKRQKGDGVEKWGQADVVPDRRKTVFVRNLPFKASQADVAAFFAAAGGIADIRRGLDDQGRLQGHALVQFESVEAAERAAEMDGQDMMGRPQFVRLSEAPQKDREPPPQCWFCLSSDAADTNLVISIGEEMYVAMDKGAISNTHVLLLPIEHVPSTLELSAAGYAELEKYLSALRQCFKAQGLELVAFERFLRLTKSGGNHAHVNIIGVPAHMGATAQQRFESMASQHSFSFNPVAAGLAGEDARSAMRDMVGDGEFFSISLPDGSRLLHSIPRSEKHPISFGREVLAQLVGEPGRADWKKCQLDATEEQRRTHSFKKSFKKFDLMQ</sequence>
<dbReference type="GO" id="GO:0003723">
    <property type="term" value="F:RNA binding"/>
    <property type="evidence" value="ECO:0007669"/>
    <property type="project" value="UniProtKB-UniRule"/>
</dbReference>
<dbReference type="GO" id="GO:0071014">
    <property type="term" value="C:post-mRNA release spliceosomal complex"/>
    <property type="evidence" value="ECO:0007669"/>
    <property type="project" value="TreeGrafter"/>
</dbReference>